<dbReference type="SUPFAM" id="SSF53187">
    <property type="entry name" value="Zn-dependent exopeptidases"/>
    <property type="match status" value="1"/>
</dbReference>
<feature type="domain" description="Peptidase M28" evidence="3">
    <location>
        <begin position="370"/>
        <end position="538"/>
    </location>
</feature>
<dbReference type="PANTHER" id="PTHR10404">
    <property type="entry name" value="N-ACETYLATED-ALPHA-LINKED ACIDIC DIPEPTIDASE"/>
    <property type="match status" value="1"/>
</dbReference>
<dbReference type="Gene3D" id="3.40.630.10">
    <property type="entry name" value="Zn peptidases"/>
    <property type="match status" value="1"/>
</dbReference>
<dbReference type="Proteomes" id="UP000769528">
    <property type="component" value="Unassembled WGS sequence"/>
</dbReference>
<dbReference type="SUPFAM" id="SSF52025">
    <property type="entry name" value="PA domain"/>
    <property type="match status" value="1"/>
</dbReference>
<keyword evidence="5" id="KW-1185">Reference proteome</keyword>
<feature type="domain" description="Transferrin receptor-like dimerisation" evidence="2">
    <location>
        <begin position="600"/>
        <end position="724"/>
    </location>
</feature>
<evidence type="ECO:0000259" key="3">
    <source>
        <dbReference type="Pfam" id="PF04389"/>
    </source>
</evidence>
<dbReference type="InterPro" id="IPR036757">
    <property type="entry name" value="TFR-like_dimer_dom_sf"/>
</dbReference>
<comment type="similarity">
    <text evidence="1">Belongs to the peptidase M28 family. M28B subfamily.</text>
</comment>
<comment type="caution">
    <text evidence="4">The sequence shown here is derived from an EMBL/GenBank/DDBJ whole genome shotgun (WGS) entry which is preliminary data.</text>
</comment>
<evidence type="ECO:0000256" key="1">
    <source>
        <dbReference type="ARBA" id="ARBA00005634"/>
    </source>
</evidence>
<dbReference type="PANTHER" id="PTHR10404:SF72">
    <property type="entry name" value="ZINC METALLOPROTEASE TRE2-RELATED"/>
    <property type="match status" value="1"/>
</dbReference>
<dbReference type="InterPro" id="IPR007484">
    <property type="entry name" value="Peptidase_M28"/>
</dbReference>
<evidence type="ECO:0000313" key="5">
    <source>
        <dbReference type="Proteomes" id="UP000769528"/>
    </source>
</evidence>
<gene>
    <name evidence="4" type="ORF">WICMUC_005842</name>
</gene>
<dbReference type="AlphaFoldDB" id="A0A9P8P3E3"/>
<dbReference type="InterPro" id="IPR039373">
    <property type="entry name" value="Peptidase_M28B"/>
</dbReference>
<dbReference type="Pfam" id="PF04389">
    <property type="entry name" value="Peptidase_M28"/>
    <property type="match status" value="1"/>
</dbReference>
<dbReference type="EMBL" id="JAEUBF010001479">
    <property type="protein sequence ID" value="KAH3664314.1"/>
    <property type="molecule type" value="Genomic_DNA"/>
</dbReference>
<evidence type="ECO:0000313" key="4">
    <source>
        <dbReference type="EMBL" id="KAH3664314.1"/>
    </source>
</evidence>
<proteinExistence type="inferred from homology"/>
<dbReference type="Pfam" id="PF04253">
    <property type="entry name" value="TFR_dimer"/>
    <property type="match status" value="1"/>
</dbReference>
<name>A0A9P8P3E3_9ASCO</name>
<dbReference type="InterPro" id="IPR046450">
    <property type="entry name" value="PA_dom_sf"/>
</dbReference>
<dbReference type="Gene3D" id="1.20.930.40">
    <property type="entry name" value="Transferrin receptor-like, dimerisation domain"/>
    <property type="match status" value="1"/>
</dbReference>
<evidence type="ECO:0000259" key="2">
    <source>
        <dbReference type="Pfam" id="PF04253"/>
    </source>
</evidence>
<accession>A0A9P8P3E3</accession>
<dbReference type="OrthoDB" id="5841748at2759"/>
<organism evidence="4 5">
    <name type="scientific">Wickerhamomyces mucosus</name>
    <dbReference type="NCBI Taxonomy" id="1378264"/>
    <lineage>
        <taxon>Eukaryota</taxon>
        <taxon>Fungi</taxon>
        <taxon>Dikarya</taxon>
        <taxon>Ascomycota</taxon>
        <taxon>Saccharomycotina</taxon>
        <taxon>Saccharomycetes</taxon>
        <taxon>Phaffomycetales</taxon>
        <taxon>Wickerhamomycetaceae</taxon>
        <taxon>Wickerhamomyces</taxon>
    </lineage>
</organism>
<reference evidence="4" key="2">
    <citation type="submission" date="2021-01" db="EMBL/GenBank/DDBJ databases">
        <authorList>
            <person name="Schikora-Tamarit M.A."/>
        </authorList>
    </citation>
    <scope>NUCLEOTIDE SEQUENCE</scope>
    <source>
        <strain evidence="4">CBS6341</strain>
    </source>
</reference>
<sequence length="726" mass="83646">MSYHGLPSEPPSYEMDFEETIPSSREPFLERAQRFTRRKIITPVRDLLDPIAEGYSHLSRLSELYLAKLGNPLILKRVFYVIFISIIMFFISKTGVITGDLPTQEGSFSNIDLLMKFINENIDLKSLEENLEYLSSIDHISGTIGDLTLARYIESLLKDSFKLDSVIFAEDKTLLNYPERITLNYDDIELDLTKQYNPLSKNEEIDSVNLIYLNYGQELDYQKLIDNSINFENSIAIIKNGKIPISQKLIIAETFGIKGILFISNYEEYPESFEKISAAIPNFYPGNPLIPDWSPQNSNKNKLSMKDSSISKIPSVSLSRIQALPLLNKLNSGYKFDDGYYSGDSSLNENSSIISLNNNVTFVEDHPIWNVWGKIEGREQADQAIIIGAQRDSLNSGTITANSGTVVLLQIVELFNKLKETYQWQPLRSIYFISFDATEYNFAGADLETKKGEFKDVIAYIDLNDIISGDELQIKSSGLLESKFKEFSEFENIQFKNFDEYRNYIPFMRYGVPIVDIGFKGSNYPKLTNDDNFENFQNLKIDSNYLKFQTIIKIISKIILSISDDPLIPFDITRFVNKIDEDFRDLQNYINFKKPDSQFNFDPIIKSLLKFKQFGTDYDEWKNAWSSIVNNNEGIEPSLFSIHRWNWNARLALISKVFINPDGISQTRWNYKNIITGPQFFKPEEGDFNWFSFPSIRDVVDEDGNIQQEINKVGEIIRKGVEIFKE</sequence>
<dbReference type="InterPro" id="IPR007365">
    <property type="entry name" value="TFR-like_dimer_dom"/>
</dbReference>
<reference evidence="4" key="1">
    <citation type="journal article" date="2021" name="Open Biol.">
        <title>Shared evolutionary footprints suggest mitochondrial oxidative damage underlies multiple complex I losses in fungi.</title>
        <authorList>
            <person name="Schikora-Tamarit M.A."/>
            <person name="Marcet-Houben M."/>
            <person name="Nosek J."/>
            <person name="Gabaldon T."/>
        </authorList>
    </citation>
    <scope>NUCLEOTIDE SEQUENCE</scope>
    <source>
        <strain evidence="4">CBS6341</strain>
    </source>
</reference>
<protein>
    <submittedName>
        <fullName evidence="4">Uncharacterized protein</fullName>
    </submittedName>
</protein>
<dbReference type="Gene3D" id="3.50.30.30">
    <property type="match status" value="1"/>
</dbReference>
<dbReference type="SUPFAM" id="SSF47672">
    <property type="entry name" value="Transferrin receptor-like dimerisation domain"/>
    <property type="match status" value="1"/>
</dbReference>
<dbReference type="GO" id="GO:0004180">
    <property type="term" value="F:carboxypeptidase activity"/>
    <property type="evidence" value="ECO:0007669"/>
    <property type="project" value="TreeGrafter"/>
</dbReference>